<evidence type="ECO:0000313" key="6">
    <source>
        <dbReference type="Proteomes" id="UP000265520"/>
    </source>
</evidence>
<keyword evidence="5" id="KW-0808">Transferase</keyword>
<protein>
    <submittedName>
        <fullName evidence="5">Wall-associated receptor kinase 2-like</fullName>
    </submittedName>
</protein>
<reference evidence="5 6" key="1">
    <citation type="journal article" date="2018" name="Front. Plant Sci.">
        <title>Red Clover (Trifolium pratense) and Zigzag Clover (T. medium) - A Picture of Genomic Similarities and Differences.</title>
        <authorList>
            <person name="Dluhosova J."/>
            <person name="Istvanek J."/>
            <person name="Nedelnik J."/>
            <person name="Repkova J."/>
        </authorList>
    </citation>
    <scope>NUCLEOTIDE SEQUENCE [LARGE SCALE GENOMIC DNA]</scope>
    <source>
        <strain evidence="6">cv. 10/8</strain>
        <tissue evidence="5">Leaf</tissue>
    </source>
</reference>
<dbReference type="AlphaFoldDB" id="A0A392M6A8"/>
<feature type="chain" id="PRO_5017415705" evidence="3">
    <location>
        <begin position="24"/>
        <end position="311"/>
    </location>
</feature>
<dbReference type="GO" id="GO:0016020">
    <property type="term" value="C:membrane"/>
    <property type="evidence" value="ECO:0007669"/>
    <property type="project" value="UniProtKB-SubCell"/>
</dbReference>
<evidence type="ECO:0000256" key="1">
    <source>
        <dbReference type="ARBA" id="ARBA00004167"/>
    </source>
</evidence>
<dbReference type="Pfam" id="PF13947">
    <property type="entry name" value="GUB_WAK_bind"/>
    <property type="match status" value="1"/>
</dbReference>
<organism evidence="5 6">
    <name type="scientific">Trifolium medium</name>
    <dbReference type="NCBI Taxonomy" id="97028"/>
    <lineage>
        <taxon>Eukaryota</taxon>
        <taxon>Viridiplantae</taxon>
        <taxon>Streptophyta</taxon>
        <taxon>Embryophyta</taxon>
        <taxon>Tracheophyta</taxon>
        <taxon>Spermatophyta</taxon>
        <taxon>Magnoliopsida</taxon>
        <taxon>eudicotyledons</taxon>
        <taxon>Gunneridae</taxon>
        <taxon>Pentapetalae</taxon>
        <taxon>rosids</taxon>
        <taxon>fabids</taxon>
        <taxon>Fabales</taxon>
        <taxon>Fabaceae</taxon>
        <taxon>Papilionoideae</taxon>
        <taxon>50 kb inversion clade</taxon>
        <taxon>NPAAA clade</taxon>
        <taxon>Hologalegina</taxon>
        <taxon>IRL clade</taxon>
        <taxon>Trifolieae</taxon>
        <taxon>Trifolium</taxon>
    </lineage>
</organism>
<dbReference type="GO" id="GO:0030247">
    <property type="term" value="F:polysaccharide binding"/>
    <property type="evidence" value="ECO:0007669"/>
    <property type="project" value="InterPro"/>
</dbReference>
<feature type="signal peptide" evidence="3">
    <location>
        <begin position="1"/>
        <end position="23"/>
    </location>
</feature>
<evidence type="ECO:0000256" key="3">
    <source>
        <dbReference type="SAM" id="SignalP"/>
    </source>
</evidence>
<keyword evidence="5" id="KW-0675">Receptor</keyword>
<accession>A0A392M6A8</accession>
<evidence type="ECO:0000259" key="4">
    <source>
        <dbReference type="Pfam" id="PF13947"/>
    </source>
</evidence>
<gene>
    <name evidence="5" type="ORF">A2U01_0003080</name>
</gene>
<dbReference type="Proteomes" id="UP000265520">
    <property type="component" value="Unassembled WGS sequence"/>
</dbReference>
<dbReference type="EMBL" id="LXQA010003443">
    <property type="protein sequence ID" value="MCH82278.1"/>
    <property type="molecule type" value="Genomic_DNA"/>
</dbReference>
<comment type="subcellular location">
    <subcellularLocation>
        <location evidence="1">Membrane</location>
        <topology evidence="1">Single-pass membrane protein</topology>
    </subcellularLocation>
</comment>
<proteinExistence type="predicted"/>
<sequence>MAVHIKQFLLIAVVAVLYTKASTQSMSLPNCQSKCGSVTIPYPFGTTKECSLDNTFLIDCNQTSQVPFLPENKNISVLDISLEGELRVAWPIASHCYTKKGEFVNQTIQDIIMTHFHISSTRNKFIAIGCNTVGLIEAADSKGNNYGTGCVAYCQRVLDDDVPNESCSGIGCCEISIPQRHMLTEVSYGSSIVSLNHSSVYDFNPCGYAFLAENGSYNFKSTNLKLEKESPVVLDWAVGSQTCQQAQKSHSNYACKANNSACHNSIERSGYFCKCIDGYRGNPYLDQGCQGIIYLFSLIIIHFHREANIML</sequence>
<comment type="caution">
    <text evidence="5">The sequence shown here is derived from an EMBL/GenBank/DDBJ whole genome shotgun (WGS) entry which is preliminary data.</text>
</comment>
<dbReference type="InterPro" id="IPR025287">
    <property type="entry name" value="WAK_GUB"/>
</dbReference>
<evidence type="ECO:0000313" key="5">
    <source>
        <dbReference type="EMBL" id="MCH82278.1"/>
    </source>
</evidence>
<dbReference type="PANTHER" id="PTHR33491">
    <property type="entry name" value="OSJNBA0016N04.9 PROTEIN"/>
    <property type="match status" value="1"/>
</dbReference>
<dbReference type="GO" id="GO:0016301">
    <property type="term" value="F:kinase activity"/>
    <property type="evidence" value="ECO:0007669"/>
    <property type="project" value="UniProtKB-KW"/>
</dbReference>
<name>A0A392M6A8_9FABA</name>
<evidence type="ECO:0000256" key="2">
    <source>
        <dbReference type="ARBA" id="ARBA00022729"/>
    </source>
</evidence>
<keyword evidence="5" id="KW-0418">Kinase</keyword>
<keyword evidence="6" id="KW-1185">Reference proteome</keyword>
<feature type="domain" description="Wall-associated receptor kinase galacturonan-binding" evidence="4">
    <location>
        <begin position="31"/>
        <end position="88"/>
    </location>
</feature>
<keyword evidence="2 3" id="KW-0732">Signal</keyword>